<reference evidence="2 3" key="1">
    <citation type="submission" date="2024-07" db="EMBL/GenBank/DDBJ databases">
        <title>Draft Genome Sequence of Ferrimicrobium acidiphilum Strain YE2023, Isolated from a Pulp of Bioleach Reactor.</title>
        <authorList>
            <person name="Elkina Y.A."/>
            <person name="Bulaeva A.G."/>
            <person name="Beletsky A.V."/>
            <person name="Mardanov A.V."/>
        </authorList>
    </citation>
    <scope>NUCLEOTIDE SEQUENCE [LARGE SCALE GENOMIC DNA]</scope>
    <source>
        <strain evidence="2 3">YE2023</strain>
    </source>
</reference>
<name>A0ABV3Y4J3_9ACTN</name>
<feature type="region of interest" description="Disordered" evidence="1">
    <location>
        <begin position="166"/>
        <end position="188"/>
    </location>
</feature>
<accession>A0ABV3Y4J3</accession>
<comment type="caution">
    <text evidence="2">The sequence shown here is derived from an EMBL/GenBank/DDBJ whole genome shotgun (WGS) entry which is preliminary data.</text>
</comment>
<evidence type="ECO:0000313" key="2">
    <source>
        <dbReference type="EMBL" id="MEX6429881.1"/>
    </source>
</evidence>
<dbReference type="RefSeq" id="WP_369084555.1">
    <property type="nucleotide sequence ID" value="NZ_JBFSHR010000028.1"/>
</dbReference>
<organism evidence="2 3">
    <name type="scientific">Ferrimicrobium acidiphilum</name>
    <dbReference type="NCBI Taxonomy" id="121039"/>
    <lineage>
        <taxon>Bacteria</taxon>
        <taxon>Bacillati</taxon>
        <taxon>Actinomycetota</taxon>
        <taxon>Acidimicrobiia</taxon>
        <taxon>Acidimicrobiales</taxon>
        <taxon>Acidimicrobiaceae</taxon>
        <taxon>Ferrimicrobium</taxon>
    </lineage>
</organism>
<dbReference type="SUPFAM" id="SSF47240">
    <property type="entry name" value="Ferritin-like"/>
    <property type="match status" value="1"/>
</dbReference>
<dbReference type="InterPro" id="IPR012348">
    <property type="entry name" value="RNR-like"/>
</dbReference>
<evidence type="ECO:0000313" key="3">
    <source>
        <dbReference type="Proteomes" id="UP001560267"/>
    </source>
</evidence>
<gene>
    <name evidence="2" type="ORF">AB6A68_08525</name>
</gene>
<protein>
    <submittedName>
        <fullName evidence="2">Uncharacterized protein</fullName>
    </submittedName>
</protein>
<evidence type="ECO:0000256" key="1">
    <source>
        <dbReference type="SAM" id="MobiDB-lite"/>
    </source>
</evidence>
<dbReference type="Gene3D" id="1.10.620.20">
    <property type="entry name" value="Ribonucleotide Reductase, subunit A"/>
    <property type="match status" value="1"/>
</dbReference>
<dbReference type="EMBL" id="JBFSHR010000028">
    <property type="protein sequence ID" value="MEX6429881.1"/>
    <property type="molecule type" value="Genomic_DNA"/>
</dbReference>
<keyword evidence="3" id="KW-1185">Reference proteome</keyword>
<sequence length="188" mass="21430">MHQQSGAKESAYRRRRDRRWLDELGLLTFNIGSLVAEGSVVIQMCWGAINELTAQAAYSRMIAKAEHPVLTELVRRIMKQEGRYLDFYEHEVRSRLEGNRRAQRLARFALTKFWSPVGSGVVPDGEEAYMASYLFADPADRKFACLPGLHGLTLLEDAARRDRPLRPRGRLPRLLSDKMAETTTAPQL</sequence>
<dbReference type="Proteomes" id="UP001560267">
    <property type="component" value="Unassembled WGS sequence"/>
</dbReference>
<proteinExistence type="predicted"/>
<dbReference type="InterPro" id="IPR009078">
    <property type="entry name" value="Ferritin-like_SF"/>
</dbReference>